<gene>
    <name evidence="7" type="primary">105316610</name>
</gene>
<keyword evidence="3" id="KW-0496">Mitochondrion</keyword>
<feature type="region of interest" description="Disordered" evidence="5">
    <location>
        <begin position="52"/>
        <end position="73"/>
    </location>
</feature>
<evidence type="ECO:0000256" key="1">
    <source>
        <dbReference type="ARBA" id="ARBA00004173"/>
    </source>
</evidence>
<dbReference type="Proteomes" id="UP000007879">
    <property type="component" value="Unassembled WGS sequence"/>
</dbReference>
<name>A0A1X7VL83_AMPQE</name>
<evidence type="ECO:0000256" key="3">
    <source>
        <dbReference type="ARBA" id="ARBA00023128"/>
    </source>
</evidence>
<dbReference type="EnsemblMetazoa" id="XM_020008811.1">
    <property type="protein sequence ID" value="XP_019864370.1"/>
    <property type="gene ID" value="LOC105316610"/>
</dbReference>
<dbReference type="OrthoDB" id="10067624at2759"/>
<dbReference type="PANTHER" id="PTHR15751">
    <property type="entry name" value="TRAFFICKING KINESIN-BINDING PROTEIN"/>
    <property type="match status" value="1"/>
</dbReference>
<feature type="region of interest" description="Disordered" evidence="5">
    <location>
        <begin position="508"/>
        <end position="538"/>
    </location>
</feature>
<feature type="compositionally biased region" description="Basic and acidic residues" evidence="5">
    <location>
        <begin position="523"/>
        <end position="535"/>
    </location>
</feature>
<protein>
    <recommendedName>
        <fullName evidence="6">HAP1 N-terminal domain-containing protein</fullName>
    </recommendedName>
</protein>
<dbReference type="GO" id="GO:0047496">
    <property type="term" value="P:vesicle transport along microtubule"/>
    <property type="evidence" value="ECO:0007669"/>
    <property type="project" value="TreeGrafter"/>
</dbReference>
<evidence type="ECO:0000259" key="6">
    <source>
        <dbReference type="SMART" id="SM01424"/>
    </source>
</evidence>
<feature type="domain" description="HAP1 N-terminal" evidence="6">
    <location>
        <begin position="86"/>
        <end position="362"/>
    </location>
</feature>
<reference evidence="8" key="1">
    <citation type="journal article" date="2010" name="Nature">
        <title>The Amphimedon queenslandica genome and the evolution of animal complexity.</title>
        <authorList>
            <person name="Srivastava M."/>
            <person name="Simakov O."/>
            <person name="Chapman J."/>
            <person name="Fahey B."/>
            <person name="Gauthier M.E."/>
            <person name="Mitros T."/>
            <person name="Richards G.S."/>
            <person name="Conaco C."/>
            <person name="Dacre M."/>
            <person name="Hellsten U."/>
            <person name="Larroux C."/>
            <person name="Putnam N.H."/>
            <person name="Stanke M."/>
            <person name="Adamska M."/>
            <person name="Darling A."/>
            <person name="Degnan S.M."/>
            <person name="Oakley T.H."/>
            <person name="Plachetzki D.C."/>
            <person name="Zhai Y."/>
            <person name="Adamski M."/>
            <person name="Calcino A."/>
            <person name="Cummins S.F."/>
            <person name="Goodstein D.M."/>
            <person name="Harris C."/>
            <person name="Jackson D.J."/>
            <person name="Leys S.P."/>
            <person name="Shu S."/>
            <person name="Woodcroft B.J."/>
            <person name="Vervoort M."/>
            <person name="Kosik K.S."/>
            <person name="Manning G."/>
            <person name="Degnan B.M."/>
            <person name="Rokhsar D.S."/>
        </authorList>
    </citation>
    <scope>NUCLEOTIDE SEQUENCE [LARGE SCALE GENOMIC DNA]</scope>
</reference>
<dbReference type="InterPro" id="IPR051946">
    <property type="entry name" value="Intracell_Traff-Reg"/>
</dbReference>
<reference evidence="7" key="2">
    <citation type="submission" date="2017-05" db="UniProtKB">
        <authorList>
            <consortium name="EnsemblMetazoa"/>
        </authorList>
    </citation>
    <scope>IDENTIFICATION</scope>
</reference>
<dbReference type="AlphaFoldDB" id="A0A1X7VL83"/>
<evidence type="ECO:0000256" key="2">
    <source>
        <dbReference type="ARBA" id="ARBA00023054"/>
    </source>
</evidence>
<feature type="region of interest" description="Disordered" evidence="5">
    <location>
        <begin position="583"/>
        <end position="620"/>
    </location>
</feature>
<keyword evidence="2 4" id="KW-0175">Coiled coil</keyword>
<dbReference type="Pfam" id="PF04849">
    <property type="entry name" value="HAP1_N"/>
    <property type="match status" value="1"/>
</dbReference>
<dbReference type="GO" id="GO:0017022">
    <property type="term" value="F:myosin binding"/>
    <property type="evidence" value="ECO:0007669"/>
    <property type="project" value="TreeGrafter"/>
</dbReference>
<dbReference type="InterPro" id="IPR006933">
    <property type="entry name" value="HAP1_N"/>
</dbReference>
<dbReference type="InParanoid" id="A0A1X7VL83"/>
<dbReference type="EnsemblMetazoa" id="Aqu2.1.40654_001">
    <property type="protein sequence ID" value="Aqu2.1.40654_001"/>
    <property type="gene ID" value="Aqu2.1.40654"/>
</dbReference>
<organism evidence="7">
    <name type="scientific">Amphimedon queenslandica</name>
    <name type="common">Sponge</name>
    <dbReference type="NCBI Taxonomy" id="400682"/>
    <lineage>
        <taxon>Eukaryota</taxon>
        <taxon>Metazoa</taxon>
        <taxon>Porifera</taxon>
        <taxon>Demospongiae</taxon>
        <taxon>Heteroscleromorpha</taxon>
        <taxon>Haplosclerida</taxon>
        <taxon>Niphatidae</taxon>
        <taxon>Amphimedon</taxon>
    </lineage>
</organism>
<evidence type="ECO:0000256" key="5">
    <source>
        <dbReference type="SAM" id="MobiDB-lite"/>
    </source>
</evidence>
<dbReference type="PANTHER" id="PTHR15751:SF12">
    <property type="entry name" value="TRAFFICKING KINESIN-BINDING PROTEIN MILT"/>
    <property type="match status" value="1"/>
</dbReference>
<comment type="subcellular location">
    <subcellularLocation>
        <location evidence="1">Mitochondrion</location>
    </subcellularLocation>
</comment>
<feature type="compositionally biased region" description="Polar residues" evidence="5">
    <location>
        <begin position="592"/>
        <end position="613"/>
    </location>
</feature>
<evidence type="ECO:0000313" key="7">
    <source>
        <dbReference type="EnsemblMetazoa" id="Aqu2.1.40654_001"/>
    </source>
</evidence>
<dbReference type="KEGG" id="aqu:105316610"/>
<dbReference type="GO" id="GO:0031410">
    <property type="term" value="C:cytoplasmic vesicle"/>
    <property type="evidence" value="ECO:0007669"/>
    <property type="project" value="TreeGrafter"/>
</dbReference>
<dbReference type="GO" id="GO:0005739">
    <property type="term" value="C:mitochondrion"/>
    <property type="evidence" value="ECO:0007669"/>
    <property type="project" value="UniProtKB-SubCell"/>
</dbReference>
<keyword evidence="8" id="KW-1185">Reference proteome</keyword>
<feature type="coiled-coil region" evidence="4">
    <location>
        <begin position="219"/>
        <end position="285"/>
    </location>
</feature>
<accession>A0A1X7VL83</accession>
<dbReference type="STRING" id="400682.A0A1X7VL83"/>
<evidence type="ECO:0000313" key="8">
    <source>
        <dbReference type="Proteomes" id="UP000007879"/>
    </source>
</evidence>
<proteinExistence type="predicted"/>
<dbReference type="GO" id="GO:0006605">
    <property type="term" value="P:protein targeting"/>
    <property type="evidence" value="ECO:0007669"/>
    <property type="project" value="TreeGrafter"/>
</dbReference>
<dbReference type="SMART" id="SM01424">
    <property type="entry name" value="HAP1_N"/>
    <property type="match status" value="1"/>
</dbReference>
<sequence length="620" mass="68569">MAASSSKVKVRKALESTESLLASLVERNNLLLPSSGPYPSLSSISAPAITPVSTSSDSNNVTDGGGVTANSSSGTFNVEQSLIGTGEGLPMLSEPLAEVSPTHEPFNPAIDTLSSLVCRSFISGSHETDPVYLQEQLYQAEKDLQLSAKIGLALSKRVGVLEKEVTRLTDQSSTLDRNLKQARHELATKESLLSLYYVQADQDEEQRGKNGEEKVPEWAANLSEENSQLKKDNQELWDEKVRLEQEAESKAQADKVFVEQCVRQLTEAKEQLLESQAAAEAQEEKTHQLQVKLGEYKLDNDSLKESRFMLMDENEELNLKLSESQNELKHASIELLEWHEKYDTVHTLLRNAQEENKMLKDLTDTSNDGSITPSEGEHHESIVKEIEDVLRRELVAASTLTDRPVSPNNYATQRTNVVMETVKAATLATARKLEKLAAEQRKKEEEMTPSEDDLLKGLGNPHSYFSPQKLQIVKPMEGSVTLLRWKLLATPQLRGPSGFLESEAEKQTGIHLKNYSSNSRPGTPKEKTGERESTPRKWHSVYNLSSEQKQEPSLQKIIHRRHQPSPRGGGGVSQLSTVGKVKQNIIGFLSPGSAQNNKSPPTDRGSSNDSSAGLQELLGF</sequence>
<dbReference type="GO" id="GO:0048311">
    <property type="term" value="P:mitochondrion distribution"/>
    <property type="evidence" value="ECO:0007669"/>
    <property type="project" value="TreeGrafter"/>
</dbReference>
<evidence type="ECO:0000256" key="4">
    <source>
        <dbReference type="SAM" id="Coils"/>
    </source>
</evidence>